<dbReference type="InterPro" id="IPR027417">
    <property type="entry name" value="P-loop_NTPase"/>
</dbReference>
<dbReference type="Gene3D" id="3.30.70.240">
    <property type="match status" value="1"/>
</dbReference>
<dbReference type="Gene3D" id="3.40.50.300">
    <property type="entry name" value="P-loop containing nucleotide triphosphate hydrolases"/>
    <property type="match status" value="1"/>
</dbReference>
<evidence type="ECO:0000256" key="2">
    <source>
        <dbReference type="ARBA" id="ARBA00022741"/>
    </source>
</evidence>
<dbReference type="PROSITE" id="PS00301">
    <property type="entry name" value="G_TR_1"/>
    <property type="match status" value="1"/>
</dbReference>
<dbReference type="InterPro" id="IPR006297">
    <property type="entry name" value="EF-4"/>
</dbReference>
<keyword evidence="4 6" id="KW-0648">Protein biosynthesis</keyword>
<feature type="binding site" evidence="6">
    <location>
        <begin position="195"/>
        <end position="198"/>
    </location>
    <ligand>
        <name>GTP</name>
        <dbReference type="ChEBI" id="CHEBI:37565"/>
    </ligand>
</feature>
<dbReference type="InterPro" id="IPR031157">
    <property type="entry name" value="G_TR_CS"/>
</dbReference>
<protein>
    <recommendedName>
        <fullName evidence="6">Elongation factor 4</fullName>
        <shortName evidence="6">EF-4</shortName>
        <ecNumber evidence="6">3.6.5.n1</ecNumber>
    </recommendedName>
    <alternativeName>
        <fullName evidence="6">Ribosomal back-translocase LepA</fullName>
    </alternativeName>
</protein>
<dbReference type="NCBIfam" id="TIGR01393">
    <property type="entry name" value="lepA"/>
    <property type="match status" value="1"/>
</dbReference>
<evidence type="ECO:0000313" key="9">
    <source>
        <dbReference type="EMBL" id="PIV25415.1"/>
    </source>
</evidence>
<evidence type="ECO:0000256" key="3">
    <source>
        <dbReference type="ARBA" id="ARBA00022801"/>
    </source>
</evidence>
<dbReference type="HAMAP" id="MF_00071">
    <property type="entry name" value="LepA"/>
    <property type="match status" value="1"/>
</dbReference>
<sequence length="672" mass="75120">MKSIFQIKKSKTRNLKWRTGQELGGTMAENFMSDRIRNFCIIAHIDAGKSTLADRFLEITGAVEKGKHTAQFLDQMDLEQERGITIKLQPVRLQFDKSQISPIATAKGQANLKSTHRQSPERRSQNDLKIPNSGLILNLVDTPGHVDFSYEVSRTLAVVEGAILLVDATQGVQAQTLSTLKKALTQNLAIIPVINKIDLPSAQIKRCEQEIKEILPAKFCNKIYHISSKIGKGVDELLSAVVQKIPSPNSHTSEVWEFGEGQKTNLFQALIFDSHYDQHRGVVAHIRVFSGSLKAGEDISFLSTGKIDKALEVGFFMPRMTKTSTLNAGDIGYAVTNLRAVGEAQVGDTIILKKDLGAQIEPLPGYKKPQSVVFASIFPLSNASYPLLQKALEKLALNDSSFNFSPDHSPVLGAGFEIGLLGLLHLEILLERLRREFQLDLIATFPSPEIQIELKNGVKQSVKGAWQMPDASEINAIKEPFVLVTILTTSEFVGAVMNLTQNFRGELKNSKYLSEKRVELHYEMPISEILRGFYDRLKSVSSGFASMSYQWLEFRQSNLKRLDTYVAGDLVLPLSILVPEKDVYARAKNLAERLKEFLPRQVFEVKIQVMHGGKVIASERISPLRKDVTGHLYGGDVTRKNKLLQKQKKGKKRLQKFGRVDIQTDVFVKLLK</sequence>
<dbReference type="AlphaFoldDB" id="A0A2M7CIE2"/>
<name>A0A2M7CIE2_9BACT</name>
<dbReference type="CDD" id="cd03709">
    <property type="entry name" value="lepA_C"/>
    <property type="match status" value="1"/>
</dbReference>
<dbReference type="InterPro" id="IPR038363">
    <property type="entry name" value="LepA_C_sf"/>
</dbReference>
<evidence type="ECO:0000256" key="4">
    <source>
        <dbReference type="ARBA" id="ARBA00022917"/>
    </source>
</evidence>
<comment type="similarity">
    <text evidence="1 6">Belongs to the TRAFAC class translation factor GTPase superfamily. Classic translation factor GTPase family. LepA subfamily.</text>
</comment>
<feature type="domain" description="Tr-type G" evidence="8">
    <location>
        <begin position="34"/>
        <end position="249"/>
    </location>
</feature>
<dbReference type="SUPFAM" id="SSF54980">
    <property type="entry name" value="EF-G C-terminal domain-like"/>
    <property type="match status" value="2"/>
</dbReference>
<dbReference type="SUPFAM" id="SSF50447">
    <property type="entry name" value="Translation proteins"/>
    <property type="match status" value="1"/>
</dbReference>
<keyword evidence="5 6" id="KW-0342">GTP-binding</keyword>
<keyword evidence="9" id="KW-0251">Elongation factor</keyword>
<keyword evidence="6" id="KW-0472">Membrane</keyword>
<evidence type="ECO:0000256" key="7">
    <source>
        <dbReference type="SAM" id="MobiDB-lite"/>
    </source>
</evidence>
<dbReference type="GO" id="GO:0003924">
    <property type="term" value="F:GTPase activity"/>
    <property type="evidence" value="ECO:0007669"/>
    <property type="project" value="UniProtKB-UniRule"/>
</dbReference>
<dbReference type="GO" id="GO:0003746">
    <property type="term" value="F:translation elongation factor activity"/>
    <property type="evidence" value="ECO:0007669"/>
    <property type="project" value="UniProtKB-UniRule"/>
</dbReference>
<dbReference type="EC" id="3.6.5.n1" evidence="6"/>
<dbReference type="CDD" id="cd03699">
    <property type="entry name" value="EF4_II"/>
    <property type="match status" value="1"/>
</dbReference>
<reference evidence="10" key="1">
    <citation type="submission" date="2017-09" db="EMBL/GenBank/DDBJ databases">
        <title>Depth-based differentiation of microbial function through sediment-hosted aquifers and enrichment of novel symbionts in the deep terrestrial subsurface.</title>
        <authorList>
            <person name="Probst A.J."/>
            <person name="Ladd B."/>
            <person name="Jarett J.K."/>
            <person name="Geller-Mcgrath D.E."/>
            <person name="Sieber C.M.K."/>
            <person name="Emerson J.B."/>
            <person name="Anantharaman K."/>
            <person name="Thomas B.C."/>
            <person name="Malmstrom R."/>
            <person name="Stieglmeier M."/>
            <person name="Klingl A."/>
            <person name="Woyke T."/>
            <person name="Ryan C.M."/>
            <person name="Banfield J.F."/>
        </authorList>
    </citation>
    <scope>NUCLEOTIDE SEQUENCE [LARGE SCALE GENOMIC DNA]</scope>
</reference>
<dbReference type="Pfam" id="PF22042">
    <property type="entry name" value="EF-G_D2"/>
    <property type="match status" value="1"/>
</dbReference>
<dbReference type="GO" id="GO:0005525">
    <property type="term" value="F:GTP binding"/>
    <property type="evidence" value="ECO:0007669"/>
    <property type="project" value="UniProtKB-UniRule"/>
</dbReference>
<comment type="catalytic activity">
    <reaction evidence="6">
        <text>GTP + H2O = GDP + phosphate + H(+)</text>
        <dbReference type="Rhea" id="RHEA:19669"/>
        <dbReference type="ChEBI" id="CHEBI:15377"/>
        <dbReference type="ChEBI" id="CHEBI:15378"/>
        <dbReference type="ChEBI" id="CHEBI:37565"/>
        <dbReference type="ChEBI" id="CHEBI:43474"/>
        <dbReference type="ChEBI" id="CHEBI:58189"/>
        <dbReference type="EC" id="3.6.5.n1"/>
    </reaction>
</comment>
<evidence type="ECO:0000256" key="1">
    <source>
        <dbReference type="ARBA" id="ARBA00005454"/>
    </source>
</evidence>
<dbReference type="PRINTS" id="PR00315">
    <property type="entry name" value="ELONGATNFCT"/>
</dbReference>
<dbReference type="FunFam" id="2.40.30.10:FF:000015">
    <property type="entry name" value="Translation factor GUF1, mitochondrial"/>
    <property type="match status" value="1"/>
</dbReference>
<comment type="subcellular location">
    <subcellularLocation>
        <location evidence="6">Cell membrane</location>
        <topology evidence="6">Peripheral membrane protein</topology>
        <orientation evidence="6">Cytoplasmic side</orientation>
    </subcellularLocation>
</comment>
<dbReference type="PANTHER" id="PTHR43512">
    <property type="entry name" value="TRANSLATION FACTOR GUF1-RELATED"/>
    <property type="match status" value="1"/>
</dbReference>
<dbReference type="NCBIfam" id="TIGR00231">
    <property type="entry name" value="small_GTP"/>
    <property type="match status" value="1"/>
</dbReference>
<comment type="caution">
    <text evidence="6">Lacks conserved residue(s) required for the propagation of feature annotation.</text>
</comment>
<dbReference type="InterPro" id="IPR000640">
    <property type="entry name" value="EFG_V-like"/>
</dbReference>
<organism evidence="9 10">
    <name type="scientific">Candidatus Berkelbacteria bacterium CG03_land_8_20_14_0_80_40_36</name>
    <dbReference type="NCBI Taxonomy" id="1974509"/>
    <lineage>
        <taxon>Bacteria</taxon>
        <taxon>Candidatus Berkelbacteria</taxon>
    </lineage>
</organism>
<dbReference type="Gene3D" id="3.30.70.2570">
    <property type="entry name" value="Elongation factor 4, C-terminal domain"/>
    <property type="match status" value="1"/>
</dbReference>
<dbReference type="SUPFAM" id="SSF52540">
    <property type="entry name" value="P-loop containing nucleoside triphosphate hydrolases"/>
    <property type="match status" value="1"/>
</dbReference>
<dbReference type="InterPro" id="IPR009000">
    <property type="entry name" value="Transl_B-barrel_sf"/>
</dbReference>
<dbReference type="InterPro" id="IPR035654">
    <property type="entry name" value="LepA_IV"/>
</dbReference>
<dbReference type="EMBL" id="PEUM01000049">
    <property type="protein sequence ID" value="PIV25415.1"/>
    <property type="molecule type" value="Genomic_DNA"/>
</dbReference>
<dbReference type="PROSITE" id="PS51722">
    <property type="entry name" value="G_TR_2"/>
    <property type="match status" value="1"/>
</dbReference>
<proteinExistence type="inferred from homology"/>
<comment type="caution">
    <text evidence="9">The sequence shown here is derived from an EMBL/GenBank/DDBJ whole genome shotgun (WGS) entry which is preliminary data.</text>
</comment>
<dbReference type="GO" id="GO:0005886">
    <property type="term" value="C:plasma membrane"/>
    <property type="evidence" value="ECO:0007669"/>
    <property type="project" value="UniProtKB-SubCell"/>
</dbReference>
<accession>A0A2M7CIE2</accession>
<dbReference type="InterPro" id="IPR053905">
    <property type="entry name" value="EF-G-like_DII"/>
</dbReference>
<dbReference type="Pfam" id="PF06421">
    <property type="entry name" value="LepA_C"/>
    <property type="match status" value="1"/>
</dbReference>
<dbReference type="Gene3D" id="3.30.70.870">
    <property type="entry name" value="Elongation Factor G (Translational Gtpase), domain 3"/>
    <property type="match status" value="1"/>
</dbReference>
<dbReference type="Pfam" id="PF00679">
    <property type="entry name" value="EFG_C"/>
    <property type="match status" value="1"/>
</dbReference>
<evidence type="ECO:0000259" key="8">
    <source>
        <dbReference type="PROSITE" id="PS51722"/>
    </source>
</evidence>
<evidence type="ECO:0000256" key="5">
    <source>
        <dbReference type="ARBA" id="ARBA00023134"/>
    </source>
</evidence>
<dbReference type="Gene3D" id="2.40.30.10">
    <property type="entry name" value="Translation factors"/>
    <property type="match status" value="1"/>
</dbReference>
<feature type="region of interest" description="Disordered" evidence="7">
    <location>
        <begin position="106"/>
        <end position="128"/>
    </location>
</feature>
<evidence type="ECO:0000256" key="6">
    <source>
        <dbReference type="HAMAP-Rule" id="MF_00071"/>
    </source>
</evidence>
<dbReference type="GO" id="GO:0043022">
    <property type="term" value="F:ribosome binding"/>
    <property type="evidence" value="ECO:0007669"/>
    <property type="project" value="UniProtKB-UniRule"/>
</dbReference>
<keyword evidence="6" id="KW-1003">Cell membrane</keyword>
<dbReference type="PANTHER" id="PTHR43512:SF4">
    <property type="entry name" value="TRANSLATION FACTOR GUF1 HOMOLOG, CHLOROPLASTIC"/>
    <property type="match status" value="1"/>
</dbReference>
<dbReference type="Pfam" id="PF00009">
    <property type="entry name" value="GTP_EFTU"/>
    <property type="match status" value="1"/>
</dbReference>
<dbReference type="InterPro" id="IPR035647">
    <property type="entry name" value="EFG_III/V"/>
</dbReference>
<dbReference type="InterPro" id="IPR005225">
    <property type="entry name" value="Small_GTP-bd"/>
</dbReference>
<evidence type="ECO:0000313" key="10">
    <source>
        <dbReference type="Proteomes" id="UP000229966"/>
    </source>
</evidence>
<gene>
    <name evidence="6 9" type="primary">lepA</name>
    <name evidence="9" type="ORF">COS38_01755</name>
</gene>
<keyword evidence="2 6" id="KW-0547">Nucleotide-binding</keyword>
<dbReference type="InterPro" id="IPR000795">
    <property type="entry name" value="T_Tr_GTP-bd_dom"/>
</dbReference>
<dbReference type="GO" id="GO:0045727">
    <property type="term" value="P:positive regulation of translation"/>
    <property type="evidence" value="ECO:0007669"/>
    <property type="project" value="UniProtKB-UniRule"/>
</dbReference>
<dbReference type="InterPro" id="IPR013842">
    <property type="entry name" value="LepA_CTD"/>
</dbReference>
<comment type="function">
    <text evidence="6">Required for accurate and efficient protein synthesis under certain stress conditions. May act as a fidelity factor of the translation reaction, by catalyzing a one-codon backward translocation of tRNAs on improperly translocated ribosomes. Back-translocation proceeds from a post-translocation (POST) complex to a pre-translocation (PRE) complex, thus giving elongation factor G a second chance to translocate the tRNAs correctly. Binds to ribosomes in a GTP-dependent manner.</text>
</comment>
<dbReference type="Proteomes" id="UP000229966">
    <property type="component" value="Unassembled WGS sequence"/>
</dbReference>
<keyword evidence="3 6" id="KW-0378">Hydrolase</keyword>